<organism evidence="4 5">
    <name type="scientific">Cognaticolwellia beringensis</name>
    <dbReference type="NCBI Taxonomy" id="1967665"/>
    <lineage>
        <taxon>Bacteria</taxon>
        <taxon>Pseudomonadati</taxon>
        <taxon>Pseudomonadota</taxon>
        <taxon>Gammaproteobacteria</taxon>
        <taxon>Alteromonadales</taxon>
        <taxon>Colwelliaceae</taxon>
        <taxon>Cognaticolwellia</taxon>
    </lineage>
</organism>
<evidence type="ECO:0000256" key="2">
    <source>
        <dbReference type="ARBA" id="ARBA00023172"/>
    </source>
</evidence>
<protein>
    <recommendedName>
        <fullName evidence="3">Tyr recombinase domain-containing protein</fullName>
    </recommendedName>
</protein>
<dbReference type="Proteomes" id="UP000202259">
    <property type="component" value="Chromosome"/>
</dbReference>
<feature type="domain" description="Tyr recombinase" evidence="3">
    <location>
        <begin position="153"/>
        <end position="362"/>
    </location>
</feature>
<keyword evidence="1" id="KW-0229">DNA integration</keyword>
<dbReference type="PANTHER" id="PTHR30349">
    <property type="entry name" value="PHAGE INTEGRASE-RELATED"/>
    <property type="match status" value="1"/>
</dbReference>
<dbReference type="InterPro" id="IPR011010">
    <property type="entry name" value="DNA_brk_join_enz"/>
</dbReference>
<dbReference type="KEGG" id="cber:B5D82_03325"/>
<dbReference type="SUPFAM" id="SSF56349">
    <property type="entry name" value="DNA breaking-rejoining enzymes"/>
    <property type="match status" value="1"/>
</dbReference>
<dbReference type="OrthoDB" id="6790877at2"/>
<dbReference type="Pfam" id="PF00589">
    <property type="entry name" value="Phage_integrase"/>
    <property type="match status" value="1"/>
</dbReference>
<gene>
    <name evidence="4" type="ORF">B5D82_03325</name>
</gene>
<dbReference type="InterPro" id="IPR050090">
    <property type="entry name" value="Tyrosine_recombinase_XerCD"/>
</dbReference>
<keyword evidence="5" id="KW-1185">Reference proteome</keyword>
<dbReference type="AlphaFoldDB" id="A0A222G577"/>
<dbReference type="InterPro" id="IPR013762">
    <property type="entry name" value="Integrase-like_cat_sf"/>
</dbReference>
<dbReference type="GO" id="GO:0006310">
    <property type="term" value="P:DNA recombination"/>
    <property type="evidence" value="ECO:0007669"/>
    <property type="project" value="UniProtKB-KW"/>
</dbReference>
<dbReference type="PANTHER" id="PTHR30349:SF64">
    <property type="entry name" value="PROPHAGE INTEGRASE INTD-RELATED"/>
    <property type="match status" value="1"/>
</dbReference>
<evidence type="ECO:0000313" key="4">
    <source>
        <dbReference type="EMBL" id="ASP46892.1"/>
    </source>
</evidence>
<evidence type="ECO:0000313" key="5">
    <source>
        <dbReference type="Proteomes" id="UP000202259"/>
    </source>
</evidence>
<evidence type="ECO:0000256" key="1">
    <source>
        <dbReference type="ARBA" id="ARBA00022908"/>
    </source>
</evidence>
<name>A0A222G577_9GAMM</name>
<accession>A0A222G577</accession>
<evidence type="ECO:0000259" key="3">
    <source>
        <dbReference type="PROSITE" id="PS51898"/>
    </source>
</evidence>
<sequence length="376" mass="43748">MLTKKEFVIKKHGIDSTYWAFFQKNGEIDITPTILFAKMCEADRKRSWELSTIEQYASIIAMFFGTMRMYQATIQTITTKETQGFMQALYMKELPFQEKDGNPTSISRMNSVETVLIDLVEKAAQFGFREDRSLSFNYKEISGTLGKLDDADRIHQCYIPTGLFEELIKHLKVDGDFEKERDEIALRVGYELGVRAEELVRKNNFSIERFKKARLTYKFGDEIDLRNIIGKGSKGGKARNVIIKPKLAVKVFDFIEKHKAIYKKSEHLFCHRSGRKLSPRHGTTTFRNAKNNLNHHELNNKSFQKLRHSYATNMAIFCRKNGINSRLIQDRLGHANSSTTQLYIEVACLVEGDYDKAEEMRMVRHENRDKNKKRKK</sequence>
<proteinExistence type="predicted"/>
<dbReference type="GO" id="GO:0003677">
    <property type="term" value="F:DNA binding"/>
    <property type="evidence" value="ECO:0007669"/>
    <property type="project" value="InterPro"/>
</dbReference>
<keyword evidence="2" id="KW-0233">DNA recombination</keyword>
<dbReference type="GO" id="GO:0015074">
    <property type="term" value="P:DNA integration"/>
    <property type="evidence" value="ECO:0007669"/>
    <property type="project" value="UniProtKB-KW"/>
</dbReference>
<dbReference type="PROSITE" id="PS51898">
    <property type="entry name" value="TYR_RECOMBINASE"/>
    <property type="match status" value="1"/>
</dbReference>
<reference evidence="4 5" key="1">
    <citation type="submission" date="2017-08" db="EMBL/GenBank/DDBJ databases">
        <title>Complete genome of Colwellia sp. NB097-1, a psychrophile bacterium ioslated from Bering Sea.</title>
        <authorList>
            <person name="Chen X."/>
        </authorList>
    </citation>
    <scope>NUCLEOTIDE SEQUENCE [LARGE SCALE GENOMIC DNA]</scope>
    <source>
        <strain evidence="4 5">NB097-1</strain>
    </source>
</reference>
<dbReference type="CDD" id="cd00397">
    <property type="entry name" value="DNA_BRE_C"/>
    <property type="match status" value="1"/>
</dbReference>
<dbReference type="RefSeq" id="WP_081149233.1">
    <property type="nucleotide sequence ID" value="NZ_CP020465.1"/>
</dbReference>
<dbReference type="InterPro" id="IPR002104">
    <property type="entry name" value="Integrase_catalytic"/>
</dbReference>
<dbReference type="EMBL" id="CP020465">
    <property type="protein sequence ID" value="ASP46892.1"/>
    <property type="molecule type" value="Genomic_DNA"/>
</dbReference>
<dbReference type="Gene3D" id="1.10.443.10">
    <property type="entry name" value="Intergrase catalytic core"/>
    <property type="match status" value="1"/>
</dbReference>